<feature type="compositionally biased region" description="Basic and acidic residues" evidence="1">
    <location>
        <begin position="155"/>
        <end position="209"/>
    </location>
</feature>
<feature type="compositionally biased region" description="Basic residues" evidence="1">
    <location>
        <begin position="142"/>
        <end position="153"/>
    </location>
</feature>
<feature type="compositionally biased region" description="Basic and acidic residues" evidence="1">
    <location>
        <begin position="267"/>
        <end position="282"/>
    </location>
</feature>
<organism evidence="2 3">
    <name type="scientific">Nesidiocoris tenuis</name>
    <dbReference type="NCBI Taxonomy" id="355587"/>
    <lineage>
        <taxon>Eukaryota</taxon>
        <taxon>Metazoa</taxon>
        <taxon>Ecdysozoa</taxon>
        <taxon>Arthropoda</taxon>
        <taxon>Hexapoda</taxon>
        <taxon>Insecta</taxon>
        <taxon>Pterygota</taxon>
        <taxon>Neoptera</taxon>
        <taxon>Paraneoptera</taxon>
        <taxon>Hemiptera</taxon>
        <taxon>Heteroptera</taxon>
        <taxon>Panheteroptera</taxon>
        <taxon>Cimicomorpha</taxon>
        <taxon>Miridae</taxon>
        <taxon>Dicyphina</taxon>
        <taxon>Nesidiocoris</taxon>
    </lineage>
</organism>
<protein>
    <submittedName>
        <fullName evidence="2">Uncharacterized protein</fullName>
    </submittedName>
</protein>
<evidence type="ECO:0000313" key="3">
    <source>
        <dbReference type="Proteomes" id="UP001307889"/>
    </source>
</evidence>
<dbReference type="Proteomes" id="UP001307889">
    <property type="component" value="Chromosome 1"/>
</dbReference>
<feature type="compositionally biased region" description="Basic and acidic residues" evidence="1">
    <location>
        <begin position="216"/>
        <end position="235"/>
    </location>
</feature>
<sequence length="282" mass="31819">MAIQARSTDKVNLTEADSVPKCSHEFCNEQSDPSNYPVGLPWASGLLKCLPGYCKKHKAQAIMDLAAEDTGEAEEEEHVSETVMICKCREPKPLICHPKIAEERSFIHPDDPAVTDELCFFLRMIMVADELDRWDEADAAKRKGKKKKVKPKNKNVSEQKKSGKAEKAEAGDGKPKKPKEVKTIVKHVEVKKPVKPKKPEGLEDSRESEKSDEDSEVVKEAKPKEEDEEIEKAKPEDEEEQADNPKPEDEEEQADNPKPEDEEEQADNPKPEEKKVEEPDNN</sequence>
<dbReference type="EMBL" id="AP028909">
    <property type="protein sequence ID" value="BES88492.1"/>
    <property type="molecule type" value="Genomic_DNA"/>
</dbReference>
<evidence type="ECO:0000256" key="1">
    <source>
        <dbReference type="SAM" id="MobiDB-lite"/>
    </source>
</evidence>
<name>A0ABN7AE08_9HEMI</name>
<evidence type="ECO:0000313" key="2">
    <source>
        <dbReference type="EMBL" id="BES88492.1"/>
    </source>
</evidence>
<feature type="region of interest" description="Disordered" evidence="1">
    <location>
        <begin position="139"/>
        <end position="282"/>
    </location>
</feature>
<gene>
    <name evidence="2" type="ORF">NTJ_01299</name>
</gene>
<feature type="compositionally biased region" description="Acidic residues" evidence="1">
    <location>
        <begin position="236"/>
        <end position="266"/>
    </location>
</feature>
<accession>A0ABN7AE08</accession>
<reference evidence="2 3" key="1">
    <citation type="submission" date="2023-09" db="EMBL/GenBank/DDBJ databases">
        <title>Nesidiocoris tenuis whole genome shotgun sequence.</title>
        <authorList>
            <person name="Shibata T."/>
            <person name="Shimoda M."/>
            <person name="Kobayashi T."/>
            <person name="Uehara T."/>
        </authorList>
    </citation>
    <scope>NUCLEOTIDE SEQUENCE [LARGE SCALE GENOMIC DNA]</scope>
    <source>
        <strain evidence="2 3">Japan</strain>
    </source>
</reference>
<keyword evidence="3" id="KW-1185">Reference proteome</keyword>
<proteinExistence type="predicted"/>